<reference evidence="3" key="1">
    <citation type="journal article" date="2019" name="Int. J. Syst. Evol. Microbiol.">
        <title>The Global Catalogue of Microorganisms (GCM) 10K type strain sequencing project: providing services to taxonomists for standard genome sequencing and annotation.</title>
        <authorList>
            <consortium name="The Broad Institute Genomics Platform"/>
            <consortium name="The Broad Institute Genome Sequencing Center for Infectious Disease"/>
            <person name="Wu L."/>
            <person name="Ma J."/>
        </authorList>
    </citation>
    <scope>NUCLEOTIDE SEQUENCE [LARGE SCALE GENOMIC DNA]</scope>
    <source>
        <strain evidence="3">JCM 17926</strain>
    </source>
</reference>
<organism evidence="2 3">
    <name type="scientific">Pontibacter saemangeumensis</name>
    <dbReference type="NCBI Taxonomy" id="1084525"/>
    <lineage>
        <taxon>Bacteria</taxon>
        <taxon>Pseudomonadati</taxon>
        <taxon>Bacteroidota</taxon>
        <taxon>Cytophagia</taxon>
        <taxon>Cytophagales</taxon>
        <taxon>Hymenobacteraceae</taxon>
        <taxon>Pontibacter</taxon>
    </lineage>
</organism>
<gene>
    <name evidence="2" type="ORF">GCM10023188_06220</name>
</gene>
<dbReference type="PROSITE" id="PS51257">
    <property type="entry name" value="PROKAR_LIPOPROTEIN"/>
    <property type="match status" value="1"/>
</dbReference>
<dbReference type="RefSeq" id="WP_345156701.1">
    <property type="nucleotide sequence ID" value="NZ_BAABHC010000002.1"/>
</dbReference>
<evidence type="ECO:0000313" key="3">
    <source>
        <dbReference type="Proteomes" id="UP001500552"/>
    </source>
</evidence>
<comment type="caution">
    <text evidence="2">The sequence shown here is derived from an EMBL/GenBank/DDBJ whole genome shotgun (WGS) entry which is preliminary data.</text>
</comment>
<name>A0ABP8LBG7_9BACT</name>
<dbReference type="InterPro" id="IPR045497">
    <property type="entry name" value="DUF6438"/>
</dbReference>
<sequence>MKAIISLVAIILLGSCSQQQEIINGDVLASEIKGYWEGEQQFFVVWDSLMLHPTKRTWGFHTYTLTDDLLAVDNANSTGSILKLLKLNTDSLVLEQGNKILRYSRAKPVNPELAFSKINFSTGPCEGDCPVFDLTIDGSGQVEYVGKLYSEKLGEHHGQLPQQLVKNLNELLSHIDFQKVSENQLPPPADNPQSELRIKLKNNQAVQVENGAADVRYNALLNVLYNLDGIVELKNKTP</sequence>
<accession>A0ABP8LBG7</accession>
<dbReference type="Proteomes" id="UP001500552">
    <property type="component" value="Unassembled WGS sequence"/>
</dbReference>
<evidence type="ECO:0000313" key="2">
    <source>
        <dbReference type="EMBL" id="GAA4425358.1"/>
    </source>
</evidence>
<keyword evidence="3" id="KW-1185">Reference proteome</keyword>
<proteinExistence type="predicted"/>
<evidence type="ECO:0000259" key="1">
    <source>
        <dbReference type="Pfam" id="PF20033"/>
    </source>
</evidence>
<dbReference type="EMBL" id="BAABHC010000002">
    <property type="protein sequence ID" value="GAA4425358.1"/>
    <property type="molecule type" value="Genomic_DNA"/>
</dbReference>
<protein>
    <recommendedName>
        <fullName evidence="1">DUF6438 domain-containing protein</fullName>
    </recommendedName>
</protein>
<feature type="domain" description="DUF6438" evidence="1">
    <location>
        <begin position="117"/>
        <end position="228"/>
    </location>
</feature>
<dbReference type="Pfam" id="PF20033">
    <property type="entry name" value="DUF6438"/>
    <property type="match status" value="1"/>
</dbReference>